<evidence type="ECO:0000313" key="4">
    <source>
        <dbReference type="Proteomes" id="UP001595616"/>
    </source>
</evidence>
<name>A0ABV7YYI4_9BACT</name>
<feature type="domain" description="Activator of Hsp90 ATPase homologue 1/2-like C-terminal" evidence="2">
    <location>
        <begin position="14"/>
        <end position="138"/>
    </location>
</feature>
<reference evidence="4" key="1">
    <citation type="journal article" date="2019" name="Int. J. Syst. Evol. Microbiol.">
        <title>The Global Catalogue of Microorganisms (GCM) 10K type strain sequencing project: providing services to taxonomists for standard genome sequencing and annotation.</title>
        <authorList>
            <consortium name="The Broad Institute Genomics Platform"/>
            <consortium name="The Broad Institute Genome Sequencing Center for Infectious Disease"/>
            <person name="Wu L."/>
            <person name="Ma J."/>
        </authorList>
    </citation>
    <scope>NUCLEOTIDE SEQUENCE [LARGE SCALE GENOMIC DNA]</scope>
    <source>
        <strain evidence="4">CECT 7956</strain>
    </source>
</reference>
<keyword evidence="4" id="KW-1185">Reference proteome</keyword>
<dbReference type="InterPro" id="IPR013538">
    <property type="entry name" value="ASHA1/2-like_C"/>
</dbReference>
<evidence type="ECO:0000259" key="2">
    <source>
        <dbReference type="Pfam" id="PF08327"/>
    </source>
</evidence>
<evidence type="ECO:0000256" key="1">
    <source>
        <dbReference type="ARBA" id="ARBA00006817"/>
    </source>
</evidence>
<dbReference type="RefSeq" id="WP_379837606.1">
    <property type="nucleotide sequence ID" value="NZ_JBHRYQ010000001.1"/>
</dbReference>
<dbReference type="Pfam" id="PF08327">
    <property type="entry name" value="AHSA1"/>
    <property type="match status" value="1"/>
</dbReference>
<dbReference type="EMBL" id="JBHRYQ010000001">
    <property type="protein sequence ID" value="MFC3810997.1"/>
    <property type="molecule type" value="Genomic_DNA"/>
</dbReference>
<organism evidence="3 4">
    <name type="scientific">Lacihabitans lacunae</name>
    <dbReference type="NCBI Taxonomy" id="1028214"/>
    <lineage>
        <taxon>Bacteria</taxon>
        <taxon>Pseudomonadati</taxon>
        <taxon>Bacteroidota</taxon>
        <taxon>Cytophagia</taxon>
        <taxon>Cytophagales</taxon>
        <taxon>Leadbetterellaceae</taxon>
        <taxon>Lacihabitans</taxon>
    </lineage>
</organism>
<accession>A0ABV7YYI4</accession>
<dbReference type="SUPFAM" id="SSF55961">
    <property type="entry name" value="Bet v1-like"/>
    <property type="match status" value="1"/>
</dbReference>
<sequence>MSKSITHSFYFEHAPEKVWKHLTDTKLLGDWLMPTDFKAEMGHQFQFKTRPKTKFSFDGTVYGEVLEIIPQHKLIYTWQGGSSRDNITLDSVVTWTLSPKENGTELMLEQSGFTGIKNYLAYVIMNMGWVKISKRLRKQMDETAF</sequence>
<proteinExistence type="inferred from homology"/>
<dbReference type="CDD" id="cd07814">
    <property type="entry name" value="SRPBCC_CalC_Aha1-like"/>
    <property type="match status" value="1"/>
</dbReference>
<dbReference type="InterPro" id="IPR023393">
    <property type="entry name" value="START-like_dom_sf"/>
</dbReference>
<dbReference type="Gene3D" id="3.30.530.20">
    <property type="match status" value="1"/>
</dbReference>
<comment type="caution">
    <text evidence="3">The sequence shown here is derived from an EMBL/GenBank/DDBJ whole genome shotgun (WGS) entry which is preliminary data.</text>
</comment>
<evidence type="ECO:0000313" key="3">
    <source>
        <dbReference type="EMBL" id="MFC3810997.1"/>
    </source>
</evidence>
<dbReference type="Proteomes" id="UP001595616">
    <property type="component" value="Unassembled WGS sequence"/>
</dbReference>
<protein>
    <submittedName>
        <fullName evidence="3">SRPBCC domain-containing protein</fullName>
    </submittedName>
</protein>
<gene>
    <name evidence="3" type="ORF">ACFOOI_10055</name>
</gene>
<comment type="similarity">
    <text evidence="1">Belongs to the AHA1 family.</text>
</comment>